<evidence type="ECO:0000313" key="2">
    <source>
        <dbReference type="EnsemblPlants" id="AUR62039377-RA:cds"/>
    </source>
</evidence>
<evidence type="ECO:0000313" key="3">
    <source>
        <dbReference type="Proteomes" id="UP000596660"/>
    </source>
</evidence>
<dbReference type="Gramene" id="AUR62039377-RA">
    <property type="protein sequence ID" value="AUR62039377-RA:cds"/>
    <property type="gene ID" value="AUR62039377"/>
</dbReference>
<reference evidence="2" key="1">
    <citation type="journal article" date="2017" name="Nature">
        <title>The genome of Chenopodium quinoa.</title>
        <authorList>
            <person name="Jarvis D.E."/>
            <person name="Ho Y.S."/>
            <person name="Lightfoot D.J."/>
            <person name="Schmoeckel S.M."/>
            <person name="Li B."/>
            <person name="Borm T.J.A."/>
            <person name="Ohyanagi H."/>
            <person name="Mineta K."/>
            <person name="Michell C.T."/>
            <person name="Saber N."/>
            <person name="Kharbatia N.M."/>
            <person name="Rupper R.R."/>
            <person name="Sharp A.R."/>
            <person name="Dally N."/>
            <person name="Boughton B.A."/>
            <person name="Woo Y.H."/>
            <person name="Gao G."/>
            <person name="Schijlen E.G.W.M."/>
            <person name="Guo X."/>
            <person name="Momin A.A."/>
            <person name="Negrao S."/>
            <person name="Al-Babili S."/>
            <person name="Gehring C."/>
            <person name="Roessner U."/>
            <person name="Jung C."/>
            <person name="Murphy K."/>
            <person name="Arold S.T."/>
            <person name="Gojobori T."/>
            <person name="van der Linden C.G."/>
            <person name="van Loo E.N."/>
            <person name="Jellen E.N."/>
            <person name="Maughan P.J."/>
            <person name="Tester M."/>
        </authorList>
    </citation>
    <scope>NUCLEOTIDE SEQUENCE [LARGE SCALE GENOMIC DNA]</scope>
    <source>
        <strain evidence="2">cv. PI 614886</strain>
    </source>
</reference>
<accession>A0A803N2M4</accession>
<dbReference type="AlphaFoldDB" id="A0A803N2M4"/>
<dbReference type="InterPro" id="IPR024752">
    <property type="entry name" value="Myb/SANT-like_dom"/>
</dbReference>
<dbReference type="Proteomes" id="UP000596660">
    <property type="component" value="Unplaced"/>
</dbReference>
<sequence>MADSNQDVGDYDTLKIDGVEVLWTEKYESLFVYIMAEEIAKGNMQATTFANAAWKSIAEALRQRTGKEYTYLQLKNKYHNLRARWSDFSNLLQERDIVYDSITGEVIASDAVWRKLSTKYRRAKSFRKKGLKDYDKLCVIFGDPKIQYIRGDSSEGDGDPYRAKRIEKRQTPETPCKDILVEKSTTPKRQKISKKLSLTPSLDSVADSGDGCGYQSVQVHDVVRCMEALNSLEGIDGASYVKATRQASKSSKSDPGFSGFTEAISEFCFSPPSSPPFNDKLNIASRFFSRFTRNCLYSAAYPCNSSFRRL</sequence>
<dbReference type="InterPro" id="IPR045026">
    <property type="entry name" value="LIMYB"/>
</dbReference>
<protein>
    <recommendedName>
        <fullName evidence="1">Myb/SANT-like domain-containing protein</fullName>
    </recommendedName>
</protein>
<reference evidence="2" key="2">
    <citation type="submission" date="2021-03" db="UniProtKB">
        <authorList>
            <consortium name="EnsemblPlants"/>
        </authorList>
    </citation>
    <scope>IDENTIFICATION</scope>
</reference>
<dbReference type="PANTHER" id="PTHR47584:SF14">
    <property type="entry name" value="L10-INTERACTING MYB DOMAIN-CONTAINING PROTEIN-LIKE"/>
    <property type="match status" value="1"/>
</dbReference>
<dbReference type="PANTHER" id="PTHR47584">
    <property type="match status" value="1"/>
</dbReference>
<dbReference type="EnsemblPlants" id="AUR62039377-RA">
    <property type="protein sequence ID" value="AUR62039377-RA:cds"/>
    <property type="gene ID" value="AUR62039377"/>
</dbReference>
<keyword evidence="3" id="KW-1185">Reference proteome</keyword>
<evidence type="ECO:0000259" key="1">
    <source>
        <dbReference type="Pfam" id="PF12776"/>
    </source>
</evidence>
<name>A0A803N2M4_CHEQI</name>
<feature type="domain" description="Myb/SANT-like" evidence="1">
    <location>
        <begin position="23"/>
        <end position="115"/>
    </location>
</feature>
<proteinExistence type="predicted"/>
<organism evidence="2 3">
    <name type="scientific">Chenopodium quinoa</name>
    <name type="common">Quinoa</name>
    <dbReference type="NCBI Taxonomy" id="63459"/>
    <lineage>
        <taxon>Eukaryota</taxon>
        <taxon>Viridiplantae</taxon>
        <taxon>Streptophyta</taxon>
        <taxon>Embryophyta</taxon>
        <taxon>Tracheophyta</taxon>
        <taxon>Spermatophyta</taxon>
        <taxon>Magnoliopsida</taxon>
        <taxon>eudicotyledons</taxon>
        <taxon>Gunneridae</taxon>
        <taxon>Pentapetalae</taxon>
        <taxon>Caryophyllales</taxon>
        <taxon>Chenopodiaceae</taxon>
        <taxon>Chenopodioideae</taxon>
        <taxon>Atripliceae</taxon>
        <taxon>Chenopodium</taxon>
    </lineage>
</organism>
<dbReference type="Pfam" id="PF12776">
    <property type="entry name" value="Myb_DNA-bind_3"/>
    <property type="match status" value="1"/>
</dbReference>